<dbReference type="Pfam" id="PF00646">
    <property type="entry name" value="F-box"/>
    <property type="match status" value="1"/>
</dbReference>
<dbReference type="EMBL" id="MU006104">
    <property type="protein sequence ID" value="KAF2836329.1"/>
    <property type="molecule type" value="Genomic_DNA"/>
</dbReference>
<protein>
    <recommendedName>
        <fullName evidence="2">F-box domain-containing protein</fullName>
    </recommendedName>
</protein>
<proteinExistence type="predicted"/>
<feature type="domain" description="F-box" evidence="2">
    <location>
        <begin position="62"/>
        <end position="102"/>
    </location>
</feature>
<dbReference type="InterPro" id="IPR001810">
    <property type="entry name" value="F-box_dom"/>
</dbReference>
<dbReference type="SUPFAM" id="SSF81383">
    <property type="entry name" value="F-box domain"/>
    <property type="match status" value="1"/>
</dbReference>
<evidence type="ECO:0000259" key="2">
    <source>
        <dbReference type="SMART" id="SM00256"/>
    </source>
</evidence>
<dbReference type="Proteomes" id="UP000799429">
    <property type="component" value="Unassembled WGS sequence"/>
</dbReference>
<dbReference type="CDD" id="cd09917">
    <property type="entry name" value="F-box_SF"/>
    <property type="match status" value="1"/>
</dbReference>
<dbReference type="InterPro" id="IPR036047">
    <property type="entry name" value="F-box-like_dom_sf"/>
</dbReference>
<evidence type="ECO:0000313" key="3">
    <source>
        <dbReference type="EMBL" id="KAF2836329.1"/>
    </source>
</evidence>
<evidence type="ECO:0000313" key="4">
    <source>
        <dbReference type="Proteomes" id="UP000799429"/>
    </source>
</evidence>
<evidence type="ECO:0000256" key="1">
    <source>
        <dbReference type="SAM" id="MobiDB-lite"/>
    </source>
</evidence>
<gene>
    <name evidence="3" type="ORF">M501DRAFT_269162</name>
</gene>
<feature type="region of interest" description="Disordered" evidence="1">
    <location>
        <begin position="29"/>
        <end position="57"/>
    </location>
</feature>
<dbReference type="AlphaFoldDB" id="A0A9P4S5D6"/>
<accession>A0A9P4S5D6</accession>
<organism evidence="3 4">
    <name type="scientific">Patellaria atrata CBS 101060</name>
    <dbReference type="NCBI Taxonomy" id="1346257"/>
    <lineage>
        <taxon>Eukaryota</taxon>
        <taxon>Fungi</taxon>
        <taxon>Dikarya</taxon>
        <taxon>Ascomycota</taxon>
        <taxon>Pezizomycotina</taxon>
        <taxon>Dothideomycetes</taxon>
        <taxon>Dothideomycetes incertae sedis</taxon>
        <taxon>Patellariales</taxon>
        <taxon>Patellariaceae</taxon>
        <taxon>Patellaria</taxon>
    </lineage>
</organism>
<keyword evidence="4" id="KW-1185">Reference proteome</keyword>
<feature type="compositionally biased region" description="Low complexity" evidence="1">
    <location>
        <begin position="29"/>
        <end position="40"/>
    </location>
</feature>
<reference evidence="3" key="1">
    <citation type="journal article" date="2020" name="Stud. Mycol.">
        <title>101 Dothideomycetes genomes: a test case for predicting lifestyles and emergence of pathogens.</title>
        <authorList>
            <person name="Haridas S."/>
            <person name="Albert R."/>
            <person name="Binder M."/>
            <person name="Bloem J."/>
            <person name="Labutti K."/>
            <person name="Salamov A."/>
            <person name="Andreopoulos B."/>
            <person name="Baker S."/>
            <person name="Barry K."/>
            <person name="Bills G."/>
            <person name="Bluhm B."/>
            <person name="Cannon C."/>
            <person name="Castanera R."/>
            <person name="Culley D."/>
            <person name="Daum C."/>
            <person name="Ezra D."/>
            <person name="Gonzalez J."/>
            <person name="Henrissat B."/>
            <person name="Kuo A."/>
            <person name="Liang C."/>
            <person name="Lipzen A."/>
            <person name="Lutzoni F."/>
            <person name="Magnuson J."/>
            <person name="Mondo S."/>
            <person name="Nolan M."/>
            <person name="Ohm R."/>
            <person name="Pangilinan J."/>
            <person name="Park H.-J."/>
            <person name="Ramirez L."/>
            <person name="Alfaro M."/>
            <person name="Sun H."/>
            <person name="Tritt A."/>
            <person name="Yoshinaga Y."/>
            <person name="Zwiers L.-H."/>
            <person name="Turgeon B."/>
            <person name="Goodwin S."/>
            <person name="Spatafora J."/>
            <person name="Crous P."/>
            <person name="Grigoriev I."/>
        </authorList>
    </citation>
    <scope>NUCLEOTIDE SEQUENCE</scope>
    <source>
        <strain evidence="3">CBS 101060</strain>
    </source>
</reference>
<dbReference type="Gene3D" id="1.20.1280.50">
    <property type="match status" value="1"/>
</dbReference>
<name>A0A9P4S5D6_9PEZI</name>
<sequence>MSSRKQSHHHTIMALSIEIAARIAALSRSISPPTNNTTNDDTLRPDPAHPMDDGRDHLTGHLPIELLDEIFQYLPLKDAKHARLACKALYFASLYLSPSFKLDVGATFNERDIRALQGLVTRGTSQHVKQIRVERIELGGFGPHLRQLDEYAQRKGRQRLARMISERSALGFDAVTASQMTAALVGLFRAAPQLEEIYFNTPWSKNVRRYGDDWEDSGCPALVTVAARGVETEAALLADKYGLPPWKEAPDNEQSLFAVLLALEESGMRPKALKVRWSIEEQRVYRNKKVWMSLWDSVPRLVDQLRLRIPTVGRWFDKVIENDYGIEIWWRQIVSESESEPKFEVEAWASEENAAFRMKGFDDWHTISLLYFPSGLQEMKLTGLQGSMREFWKMINKYEKVLKKLRLEKCVLTRTNQNWHGHIAHPLGVNYKHIGVTMVECRVMTDWERAQAHFLY</sequence>
<dbReference type="SMART" id="SM00256">
    <property type="entry name" value="FBOX"/>
    <property type="match status" value="1"/>
</dbReference>
<comment type="caution">
    <text evidence="3">The sequence shown here is derived from an EMBL/GenBank/DDBJ whole genome shotgun (WGS) entry which is preliminary data.</text>
</comment>
<feature type="compositionally biased region" description="Basic and acidic residues" evidence="1">
    <location>
        <begin position="41"/>
        <end position="57"/>
    </location>
</feature>